<comment type="similarity">
    <text evidence="5">Belongs to the OXA1/ALB3/YidC family.</text>
</comment>
<keyword evidence="2 5" id="KW-0812">Transmembrane</keyword>
<keyword evidence="4 6" id="KW-0472">Membrane</keyword>
<evidence type="ECO:0000256" key="3">
    <source>
        <dbReference type="ARBA" id="ARBA00022989"/>
    </source>
</evidence>
<dbReference type="AlphaFoldDB" id="A0AAN8P199"/>
<dbReference type="PANTHER" id="PTHR12428">
    <property type="entry name" value="OXA1"/>
    <property type="match status" value="1"/>
</dbReference>
<evidence type="ECO:0000259" key="7">
    <source>
        <dbReference type="Pfam" id="PF02096"/>
    </source>
</evidence>
<reference evidence="8 9" key="1">
    <citation type="submission" date="2023-10" db="EMBL/GenBank/DDBJ databases">
        <title>Genomes of two closely related lineages of the louse Polyplax serrata with different host specificities.</title>
        <authorList>
            <person name="Martinu J."/>
            <person name="Tarabai H."/>
            <person name="Stefka J."/>
            <person name="Hypsa V."/>
        </authorList>
    </citation>
    <scope>NUCLEOTIDE SEQUENCE [LARGE SCALE GENOMIC DNA]</scope>
    <source>
        <strain evidence="8">HR10_N</strain>
    </source>
</reference>
<comment type="caution">
    <text evidence="8">The sequence shown here is derived from an EMBL/GenBank/DDBJ whole genome shotgun (WGS) entry which is preliminary data.</text>
</comment>
<dbReference type="EMBL" id="JAWJWE010000037">
    <property type="protein sequence ID" value="KAK6626083.1"/>
    <property type="molecule type" value="Genomic_DNA"/>
</dbReference>
<evidence type="ECO:0000256" key="5">
    <source>
        <dbReference type="RuleBase" id="RU003945"/>
    </source>
</evidence>
<feature type="transmembrane region" description="Helical" evidence="6">
    <location>
        <begin position="302"/>
        <end position="320"/>
    </location>
</feature>
<dbReference type="GO" id="GO:0032979">
    <property type="term" value="P:protein insertion into mitochondrial inner membrane from matrix"/>
    <property type="evidence" value="ECO:0007669"/>
    <property type="project" value="TreeGrafter"/>
</dbReference>
<name>A0AAN8P199_POLSC</name>
<dbReference type="GO" id="GO:0032977">
    <property type="term" value="F:membrane insertase activity"/>
    <property type="evidence" value="ECO:0007669"/>
    <property type="project" value="InterPro"/>
</dbReference>
<feature type="transmembrane region" description="Helical" evidence="6">
    <location>
        <begin position="247"/>
        <end position="266"/>
    </location>
</feature>
<dbReference type="GO" id="GO:0005743">
    <property type="term" value="C:mitochondrial inner membrane"/>
    <property type="evidence" value="ECO:0007669"/>
    <property type="project" value="TreeGrafter"/>
</dbReference>
<comment type="subcellular location">
    <subcellularLocation>
        <location evidence="1 5">Membrane</location>
        <topology evidence="1 5">Multi-pass membrane protein</topology>
    </subcellularLocation>
</comment>
<gene>
    <name evidence="8" type="ORF">RUM43_006387</name>
</gene>
<evidence type="ECO:0000256" key="6">
    <source>
        <dbReference type="SAM" id="Phobius"/>
    </source>
</evidence>
<keyword evidence="3 6" id="KW-1133">Transmembrane helix</keyword>
<evidence type="ECO:0000256" key="2">
    <source>
        <dbReference type="ARBA" id="ARBA00022692"/>
    </source>
</evidence>
<dbReference type="InterPro" id="IPR028055">
    <property type="entry name" value="YidC/Oxa/ALB_C"/>
</dbReference>
<dbReference type="PANTHER" id="PTHR12428:SF65">
    <property type="entry name" value="CYTOCHROME C OXIDASE ASSEMBLY PROTEIN COX18, MITOCHONDRIAL"/>
    <property type="match status" value="1"/>
</dbReference>
<proteinExistence type="inferred from homology"/>
<dbReference type="Proteomes" id="UP001372834">
    <property type="component" value="Unassembled WGS sequence"/>
</dbReference>
<dbReference type="CDD" id="cd20069">
    <property type="entry name" value="5TM_Oxa1-like"/>
    <property type="match status" value="1"/>
</dbReference>
<protein>
    <recommendedName>
        <fullName evidence="7">Membrane insertase YidC/Oxa/ALB C-terminal domain-containing protein</fullName>
    </recommendedName>
</protein>
<feature type="transmembrane region" description="Helical" evidence="6">
    <location>
        <begin position="278"/>
        <end position="296"/>
    </location>
</feature>
<sequence length="364" mass="41577">MAASKAVEAMLKEHRVHKFGIKNSHRYYTVSHPIYQTIDSKFRGGVCPSPKISQLQLQQRRNLSVQGISDFNNSIYNYVITSEPSLAVRSLIIDFHVATGLPWWATIVLTGASVKLLLGVTAGLYQQYLGARLVEARMEQLEILKKLQPELMLKAKRGRWSDARKNREIRLTAKRIFDELMVKNNCHPFKLVILSWSQFPIWMFLSYTLRGLTDFNSPFPVGLLTKLELTREGVFWSPNLTVPDETLILSTILFLSTWIMVDVNALSKPYVRSSGLKISSILFKIVGVVSFIVSAVQPSCVALYWVTSMLCGLGQNLLFLSPRVRRLCGIPITPNEVQKPYSNLLKNFKNKYTRLPQFFKFEKR</sequence>
<dbReference type="Pfam" id="PF02096">
    <property type="entry name" value="60KD_IMP"/>
    <property type="match status" value="1"/>
</dbReference>
<evidence type="ECO:0000256" key="1">
    <source>
        <dbReference type="ARBA" id="ARBA00004141"/>
    </source>
</evidence>
<evidence type="ECO:0000313" key="8">
    <source>
        <dbReference type="EMBL" id="KAK6626083.1"/>
    </source>
</evidence>
<evidence type="ECO:0000313" key="9">
    <source>
        <dbReference type="Proteomes" id="UP001372834"/>
    </source>
</evidence>
<evidence type="ECO:0000256" key="4">
    <source>
        <dbReference type="ARBA" id="ARBA00023136"/>
    </source>
</evidence>
<feature type="transmembrane region" description="Helical" evidence="6">
    <location>
        <begin position="191"/>
        <end position="209"/>
    </location>
</feature>
<dbReference type="GO" id="GO:0033617">
    <property type="term" value="P:mitochondrial respiratory chain complex IV assembly"/>
    <property type="evidence" value="ECO:0007669"/>
    <property type="project" value="TreeGrafter"/>
</dbReference>
<dbReference type="InterPro" id="IPR001708">
    <property type="entry name" value="YidC/ALB3/OXA1/COX18"/>
</dbReference>
<feature type="domain" description="Membrane insertase YidC/Oxa/ALB C-terminal" evidence="7">
    <location>
        <begin position="133"/>
        <end position="318"/>
    </location>
</feature>
<accession>A0AAN8P199</accession>
<organism evidence="8 9">
    <name type="scientific">Polyplax serrata</name>
    <name type="common">Common mouse louse</name>
    <dbReference type="NCBI Taxonomy" id="468196"/>
    <lineage>
        <taxon>Eukaryota</taxon>
        <taxon>Metazoa</taxon>
        <taxon>Ecdysozoa</taxon>
        <taxon>Arthropoda</taxon>
        <taxon>Hexapoda</taxon>
        <taxon>Insecta</taxon>
        <taxon>Pterygota</taxon>
        <taxon>Neoptera</taxon>
        <taxon>Paraneoptera</taxon>
        <taxon>Psocodea</taxon>
        <taxon>Troctomorpha</taxon>
        <taxon>Phthiraptera</taxon>
        <taxon>Anoplura</taxon>
        <taxon>Polyplacidae</taxon>
        <taxon>Polyplax</taxon>
    </lineage>
</organism>